<accession>A0ABW7QP90</accession>
<dbReference type="PANTHER" id="PTHR45947">
    <property type="entry name" value="SULFOQUINOVOSYL TRANSFERASE SQD2"/>
    <property type="match status" value="1"/>
</dbReference>
<dbReference type="RefSeq" id="WP_397712537.1">
    <property type="nucleotide sequence ID" value="NZ_JBIRGN010000003.1"/>
</dbReference>
<feature type="domain" description="Glycosyltransferase subfamily 4-like N-terminal" evidence="4">
    <location>
        <begin position="47"/>
        <end position="221"/>
    </location>
</feature>
<dbReference type="InterPro" id="IPR028098">
    <property type="entry name" value="Glyco_trans_4-like_N"/>
</dbReference>
<evidence type="ECO:0000256" key="1">
    <source>
        <dbReference type="ARBA" id="ARBA00022676"/>
    </source>
</evidence>
<dbReference type="Pfam" id="PF13439">
    <property type="entry name" value="Glyco_transf_4"/>
    <property type="match status" value="1"/>
</dbReference>
<sequence>MTSFLNPFDSGALGAGPAGPAGPGALSIALVSEHASPLATLGGVDAGGQNVHVACLAGALADRGHRVTVYTRRDATHLPERAALRAGVEVHHVPAGPPEQIPKDELLPHMGEFGRYLARVWRSRPPDLVHSHFWMSGLAALRATRELGLPLLHTYHALGTVKRRHQQFADTSPPKRISLETEVGLGCDRVIATCRDEVAELGRMGVPAAKVGIVPCGVDTDLFTPRGPVAERGDQRHQVLQLGRLVPRKGAAVSVAALAELPETELVVVGGPPAERLDQDPEIRRLRTLARETGVADRVRFTGGVPSADVPSLLRAADVVLCPADYEPFGIVPLEAMACGRPVVASAVGGQLDTVADPATGRLVPPRDPAALARAVAELLGDSVLREASGEAGRRRVLRRYDWGQVAAATEAAYCEVLDAKPVVTRAGAV</sequence>
<dbReference type="Proteomes" id="UP001610818">
    <property type="component" value="Unassembled WGS sequence"/>
</dbReference>
<keyword evidence="2 5" id="KW-0808">Transferase</keyword>
<keyword evidence="1 5" id="KW-0328">Glycosyltransferase</keyword>
<proteinExistence type="predicted"/>
<dbReference type="Gene3D" id="3.40.50.2000">
    <property type="entry name" value="Glycogen Phosphorylase B"/>
    <property type="match status" value="2"/>
</dbReference>
<dbReference type="SUPFAM" id="SSF53756">
    <property type="entry name" value="UDP-Glycosyltransferase/glycogen phosphorylase"/>
    <property type="match status" value="1"/>
</dbReference>
<evidence type="ECO:0000259" key="3">
    <source>
        <dbReference type="Pfam" id="PF00534"/>
    </source>
</evidence>
<organism evidence="5 6">
    <name type="scientific">Streptomyces longisporoflavus</name>
    <dbReference type="NCBI Taxonomy" id="28044"/>
    <lineage>
        <taxon>Bacteria</taxon>
        <taxon>Bacillati</taxon>
        <taxon>Actinomycetota</taxon>
        <taxon>Actinomycetes</taxon>
        <taxon>Kitasatosporales</taxon>
        <taxon>Streptomycetaceae</taxon>
        <taxon>Streptomyces</taxon>
    </lineage>
</organism>
<dbReference type="GO" id="GO:0016757">
    <property type="term" value="F:glycosyltransferase activity"/>
    <property type="evidence" value="ECO:0007669"/>
    <property type="project" value="UniProtKB-KW"/>
</dbReference>
<name>A0ABW7QP90_9ACTN</name>
<evidence type="ECO:0000256" key="2">
    <source>
        <dbReference type="ARBA" id="ARBA00022679"/>
    </source>
</evidence>
<dbReference type="EMBL" id="JBIRGQ010000003">
    <property type="protein sequence ID" value="MFH8546790.1"/>
    <property type="molecule type" value="Genomic_DNA"/>
</dbReference>
<dbReference type="Pfam" id="PF00534">
    <property type="entry name" value="Glycos_transf_1"/>
    <property type="match status" value="1"/>
</dbReference>
<reference evidence="5 6" key="1">
    <citation type="submission" date="2024-10" db="EMBL/GenBank/DDBJ databases">
        <title>The Natural Products Discovery Center: Release of the First 8490 Sequenced Strains for Exploring Actinobacteria Biosynthetic Diversity.</title>
        <authorList>
            <person name="Kalkreuter E."/>
            <person name="Kautsar S.A."/>
            <person name="Yang D."/>
            <person name="Bader C.D."/>
            <person name="Teijaro C.N."/>
            <person name="Fluegel L."/>
            <person name="Davis C.M."/>
            <person name="Simpson J.R."/>
            <person name="Lauterbach L."/>
            <person name="Steele A.D."/>
            <person name="Gui C."/>
            <person name="Meng S."/>
            <person name="Li G."/>
            <person name="Viehrig K."/>
            <person name="Ye F."/>
            <person name="Su P."/>
            <person name="Kiefer A.F."/>
            <person name="Nichols A."/>
            <person name="Cepeda A.J."/>
            <person name="Yan W."/>
            <person name="Fan B."/>
            <person name="Jiang Y."/>
            <person name="Adhikari A."/>
            <person name="Zheng C.-J."/>
            <person name="Schuster L."/>
            <person name="Cowan T.M."/>
            <person name="Smanski M.J."/>
            <person name="Chevrette M.G."/>
            <person name="De Carvalho L.P.S."/>
            <person name="Shen B."/>
        </authorList>
    </citation>
    <scope>NUCLEOTIDE SEQUENCE [LARGE SCALE GENOMIC DNA]</scope>
    <source>
        <strain evidence="5 6">NPDC017990</strain>
    </source>
</reference>
<dbReference type="InterPro" id="IPR050194">
    <property type="entry name" value="Glycosyltransferase_grp1"/>
</dbReference>
<evidence type="ECO:0000259" key="4">
    <source>
        <dbReference type="Pfam" id="PF13439"/>
    </source>
</evidence>
<dbReference type="InterPro" id="IPR001296">
    <property type="entry name" value="Glyco_trans_1"/>
</dbReference>
<evidence type="ECO:0000313" key="5">
    <source>
        <dbReference type="EMBL" id="MFH8546790.1"/>
    </source>
</evidence>
<comment type="caution">
    <text evidence="5">The sequence shown here is derived from an EMBL/GenBank/DDBJ whole genome shotgun (WGS) entry which is preliminary data.</text>
</comment>
<dbReference type="EC" id="2.4.-.-" evidence="5"/>
<gene>
    <name evidence="5" type="ORF">ACH4F9_17455</name>
</gene>
<protein>
    <submittedName>
        <fullName evidence="5">Glycosyltransferase</fullName>
        <ecNumber evidence="5">2.4.-.-</ecNumber>
    </submittedName>
</protein>
<feature type="domain" description="Glycosyl transferase family 1" evidence="3">
    <location>
        <begin position="234"/>
        <end position="396"/>
    </location>
</feature>
<dbReference type="PANTHER" id="PTHR45947:SF3">
    <property type="entry name" value="SULFOQUINOVOSYL TRANSFERASE SQD2"/>
    <property type="match status" value="1"/>
</dbReference>
<evidence type="ECO:0000313" key="6">
    <source>
        <dbReference type="Proteomes" id="UP001610818"/>
    </source>
</evidence>
<keyword evidence="6" id="KW-1185">Reference proteome</keyword>